<dbReference type="GO" id="GO:0050188">
    <property type="term" value="F:phosphoenolpyruvate mutase activity"/>
    <property type="evidence" value="ECO:0007669"/>
    <property type="project" value="UniProtKB-EC"/>
</dbReference>
<dbReference type="Pfam" id="PF13714">
    <property type="entry name" value="PEP_mutase"/>
    <property type="match status" value="1"/>
</dbReference>
<dbReference type="EC" id="5.4.2.9" evidence="4"/>
<keyword evidence="1" id="KW-0479">Metal-binding</keyword>
<name>A0ABV7EWJ9_9GAMM</name>
<evidence type="ECO:0000259" key="6">
    <source>
        <dbReference type="Pfam" id="PF12804"/>
    </source>
</evidence>
<dbReference type="InterPro" id="IPR025877">
    <property type="entry name" value="MobA-like_NTP_Trfase"/>
</dbReference>
<dbReference type="SUPFAM" id="SSF51621">
    <property type="entry name" value="Phosphoenolpyruvate/pyruvate domain"/>
    <property type="match status" value="1"/>
</dbReference>
<dbReference type="InterPro" id="IPR012698">
    <property type="entry name" value="PEnolPyrv_PMutase_core"/>
</dbReference>
<dbReference type="Pfam" id="PF12804">
    <property type="entry name" value="NTP_transf_3"/>
    <property type="match status" value="1"/>
</dbReference>
<keyword evidence="3 7" id="KW-0413">Isomerase</keyword>
<evidence type="ECO:0000256" key="3">
    <source>
        <dbReference type="ARBA" id="ARBA00023235"/>
    </source>
</evidence>
<sequence length="550" mass="59950">MNDVTMPVSRARRLRDLLESNQLEFIMEAHNGLSARIIEEAGFAGIWASGLALSAAFGVRDSNEASWTQVLEAVEFMADATTVPILLDGDTGYGNFNNLRRLVTKLESRGVAGVCIEDKLFPKTNSFIDGERQALADVDEFCGKIRAGKDAQRDPDFCIVARVEALIAGWSVEEALERAKAYHAAGADAILIHDKAPRFDNIQRFADAWDQRCPLVIVPTKYYSTPTDVFRSAGISLAIWANHSIRASVTAMQRTAREVHDNQSVAGIEDRIAPVSEIFRLQGDDELRDAERRYTGSDVPIHAVVLAAARGAGLESVTEARPKAMLKIGGKPLLRRLVDVFKQQGIHDITAVAGYRADTIDVPGVRVVENRDYEHTGELASLGHARDHFSEDNIVLYGDLVFRRHVLTDLLEASGDIVVVVDSDAANDGASDGDTLRDPAWCSAPDDRSLFAQRVTLTHVGADHAPDTRPCGRWIGLMRARGAGRARIAEAIETLQVDGSYARAGIPELLNTLIAAGARVDVVYITGHWLDVNDLDDLRAAGDFAHGDTP</sequence>
<gene>
    <name evidence="7" type="primary">aepX</name>
    <name evidence="7" type="ORF">ACFOSU_18900</name>
</gene>
<dbReference type="InterPro" id="IPR039556">
    <property type="entry name" value="ICL/PEPM"/>
</dbReference>
<feature type="domain" description="MobA-like NTP transferase" evidence="6">
    <location>
        <begin position="303"/>
        <end position="425"/>
    </location>
</feature>
<dbReference type="NCBIfam" id="TIGR02320">
    <property type="entry name" value="PEP_mutase"/>
    <property type="match status" value="1"/>
</dbReference>
<dbReference type="EMBL" id="JBHRSS010000009">
    <property type="protein sequence ID" value="MFC3105942.1"/>
    <property type="molecule type" value="Genomic_DNA"/>
</dbReference>
<proteinExistence type="inferred from homology"/>
<reference evidence="8" key="1">
    <citation type="journal article" date="2019" name="Int. J. Syst. Evol. Microbiol.">
        <title>The Global Catalogue of Microorganisms (GCM) 10K type strain sequencing project: providing services to taxonomists for standard genome sequencing and annotation.</title>
        <authorList>
            <consortium name="The Broad Institute Genomics Platform"/>
            <consortium name="The Broad Institute Genome Sequencing Center for Infectious Disease"/>
            <person name="Wu L."/>
            <person name="Ma J."/>
        </authorList>
    </citation>
    <scope>NUCLEOTIDE SEQUENCE [LARGE SCALE GENOMIC DNA]</scope>
    <source>
        <strain evidence="8">KCTC 52640</strain>
    </source>
</reference>
<evidence type="ECO:0000313" key="7">
    <source>
        <dbReference type="EMBL" id="MFC3105942.1"/>
    </source>
</evidence>
<evidence type="ECO:0000256" key="1">
    <source>
        <dbReference type="ARBA" id="ARBA00022723"/>
    </source>
</evidence>
<dbReference type="InterPro" id="IPR029044">
    <property type="entry name" value="Nucleotide-diphossugar_trans"/>
</dbReference>
<dbReference type="PANTHER" id="PTHR42905:SF7">
    <property type="entry name" value="PHOSPHOENOLPYRUVATE PHOSPHOMUTASE"/>
    <property type="match status" value="1"/>
</dbReference>
<evidence type="ECO:0000256" key="2">
    <source>
        <dbReference type="ARBA" id="ARBA00022842"/>
    </source>
</evidence>
<organism evidence="7 8">
    <name type="scientific">Salinisphaera aquimarina</name>
    <dbReference type="NCBI Taxonomy" id="2094031"/>
    <lineage>
        <taxon>Bacteria</taxon>
        <taxon>Pseudomonadati</taxon>
        <taxon>Pseudomonadota</taxon>
        <taxon>Gammaproteobacteria</taxon>
        <taxon>Salinisphaerales</taxon>
        <taxon>Salinisphaeraceae</taxon>
        <taxon>Salinisphaera</taxon>
    </lineage>
</organism>
<evidence type="ECO:0000256" key="4">
    <source>
        <dbReference type="ARBA" id="ARBA00024063"/>
    </source>
</evidence>
<evidence type="ECO:0000313" key="8">
    <source>
        <dbReference type="Proteomes" id="UP001595462"/>
    </source>
</evidence>
<dbReference type="Gene3D" id="3.20.20.60">
    <property type="entry name" value="Phosphoenolpyruvate-binding domains"/>
    <property type="match status" value="1"/>
</dbReference>
<dbReference type="CDD" id="cd00377">
    <property type="entry name" value="ICL_PEPM"/>
    <property type="match status" value="1"/>
</dbReference>
<dbReference type="CDD" id="cd02523">
    <property type="entry name" value="PC_cytidylyltransferase"/>
    <property type="match status" value="1"/>
</dbReference>
<dbReference type="Gene3D" id="3.90.550.10">
    <property type="entry name" value="Spore Coat Polysaccharide Biosynthesis Protein SpsA, Chain A"/>
    <property type="match status" value="1"/>
</dbReference>
<dbReference type="Proteomes" id="UP001595462">
    <property type="component" value="Unassembled WGS sequence"/>
</dbReference>
<protein>
    <recommendedName>
        <fullName evidence="4">phosphoenolpyruvate mutase</fullName>
        <ecNumber evidence="4">5.4.2.9</ecNumber>
    </recommendedName>
</protein>
<comment type="similarity">
    <text evidence="5">Belongs to the isocitrate lyase/PEP mutase superfamily. PEP mutase family.</text>
</comment>
<dbReference type="RefSeq" id="WP_380691496.1">
    <property type="nucleotide sequence ID" value="NZ_JBHRSS010000009.1"/>
</dbReference>
<dbReference type="SUPFAM" id="SSF53448">
    <property type="entry name" value="Nucleotide-diphospho-sugar transferases"/>
    <property type="match status" value="1"/>
</dbReference>
<dbReference type="InterPro" id="IPR040442">
    <property type="entry name" value="Pyrv_kinase-like_dom_sf"/>
</dbReference>
<accession>A0ABV7EWJ9</accession>
<dbReference type="PANTHER" id="PTHR42905">
    <property type="entry name" value="PHOSPHOENOLPYRUVATE CARBOXYLASE"/>
    <property type="match status" value="1"/>
</dbReference>
<dbReference type="InterPro" id="IPR015813">
    <property type="entry name" value="Pyrv/PenolPyrv_kinase-like_dom"/>
</dbReference>
<evidence type="ECO:0000256" key="5">
    <source>
        <dbReference type="ARBA" id="ARBA00038455"/>
    </source>
</evidence>
<comment type="caution">
    <text evidence="7">The sequence shown here is derived from an EMBL/GenBank/DDBJ whole genome shotgun (WGS) entry which is preliminary data.</text>
</comment>
<keyword evidence="2" id="KW-0460">Magnesium</keyword>
<keyword evidence="8" id="KW-1185">Reference proteome</keyword>